<accession>A0A1H4CRT8</accession>
<dbReference type="InterPro" id="IPR014913">
    <property type="entry name" value="YppE-like"/>
</dbReference>
<dbReference type="AlphaFoldDB" id="A0A1H4CRT8"/>
<evidence type="ECO:0000313" key="2">
    <source>
        <dbReference type="Proteomes" id="UP000198584"/>
    </source>
</evidence>
<dbReference type="Pfam" id="PF08807">
    <property type="entry name" value="DUF1798"/>
    <property type="match status" value="1"/>
</dbReference>
<name>A0A1H4CRT8_9BACI</name>
<proteinExistence type="predicted"/>
<gene>
    <name evidence="1" type="ORF">SAMN05421743_106154</name>
</gene>
<dbReference type="Gene3D" id="1.20.120.440">
    <property type="entry name" value="YppE-like"/>
    <property type="match status" value="1"/>
</dbReference>
<dbReference type="RefSeq" id="WP_093044717.1">
    <property type="nucleotide sequence ID" value="NZ_FNQR01000006.1"/>
</dbReference>
<evidence type="ECO:0008006" key="3">
    <source>
        <dbReference type="Google" id="ProtNLM"/>
    </source>
</evidence>
<dbReference type="EMBL" id="FNQR01000006">
    <property type="protein sequence ID" value="SEA62842.1"/>
    <property type="molecule type" value="Genomic_DNA"/>
</dbReference>
<dbReference type="OrthoDB" id="2691485at2"/>
<protein>
    <recommendedName>
        <fullName evidence="3">DUF1798 family protein</fullName>
    </recommendedName>
</protein>
<dbReference type="InterPro" id="IPR023351">
    <property type="entry name" value="YppE-like_sf"/>
</dbReference>
<evidence type="ECO:0000313" key="1">
    <source>
        <dbReference type="EMBL" id="SEA62842.1"/>
    </source>
</evidence>
<keyword evidence="2" id="KW-1185">Reference proteome</keyword>
<organism evidence="1 2">
    <name type="scientific">Thalassobacillus cyri</name>
    <dbReference type="NCBI Taxonomy" id="571932"/>
    <lineage>
        <taxon>Bacteria</taxon>
        <taxon>Bacillati</taxon>
        <taxon>Bacillota</taxon>
        <taxon>Bacilli</taxon>
        <taxon>Bacillales</taxon>
        <taxon>Bacillaceae</taxon>
        <taxon>Thalassobacillus</taxon>
    </lineage>
</organism>
<dbReference type="Proteomes" id="UP000198584">
    <property type="component" value="Unassembled WGS sequence"/>
</dbReference>
<sequence length="123" mass="14895">MTDLYELTIQVKDLVEELRIRYEAQEGPADRNDHDFFQKVKTESAPMFQLNDQWLETAEEFVKDKRVNVHPNQVKSTHENVELLILHSYYIDVKKKRFNELNHSVHYVMDMLLNDWNHIKRDH</sequence>
<reference evidence="2" key="1">
    <citation type="submission" date="2016-10" db="EMBL/GenBank/DDBJ databases">
        <authorList>
            <person name="Varghese N."/>
            <person name="Submissions S."/>
        </authorList>
    </citation>
    <scope>NUCLEOTIDE SEQUENCE [LARGE SCALE GENOMIC DNA]</scope>
    <source>
        <strain evidence="2">CCM7597</strain>
    </source>
</reference>
<dbReference type="SUPFAM" id="SSF140415">
    <property type="entry name" value="YppE-like"/>
    <property type="match status" value="1"/>
</dbReference>
<dbReference type="STRING" id="571932.SAMN05421743_106154"/>